<evidence type="ECO:0000313" key="2">
    <source>
        <dbReference type="Proteomes" id="UP000827092"/>
    </source>
</evidence>
<name>A0AAV6UJW7_9ARAC</name>
<dbReference type="EMBL" id="JAFNEN010000370">
    <property type="protein sequence ID" value="KAG8184542.1"/>
    <property type="molecule type" value="Genomic_DNA"/>
</dbReference>
<dbReference type="Proteomes" id="UP000827092">
    <property type="component" value="Unassembled WGS sequence"/>
</dbReference>
<reference evidence="1 2" key="1">
    <citation type="journal article" date="2022" name="Nat. Ecol. Evol.">
        <title>A masculinizing supergene underlies an exaggerated male reproductive morph in a spider.</title>
        <authorList>
            <person name="Hendrickx F."/>
            <person name="De Corte Z."/>
            <person name="Sonet G."/>
            <person name="Van Belleghem S.M."/>
            <person name="Kostlbacher S."/>
            <person name="Vangestel C."/>
        </authorList>
    </citation>
    <scope>NUCLEOTIDE SEQUENCE [LARGE SCALE GENOMIC DNA]</scope>
    <source>
        <strain evidence="1">W744_W776</strain>
    </source>
</reference>
<comment type="caution">
    <text evidence="1">The sequence shown here is derived from an EMBL/GenBank/DDBJ whole genome shotgun (WGS) entry which is preliminary data.</text>
</comment>
<proteinExistence type="predicted"/>
<organism evidence="1 2">
    <name type="scientific">Oedothorax gibbosus</name>
    <dbReference type="NCBI Taxonomy" id="931172"/>
    <lineage>
        <taxon>Eukaryota</taxon>
        <taxon>Metazoa</taxon>
        <taxon>Ecdysozoa</taxon>
        <taxon>Arthropoda</taxon>
        <taxon>Chelicerata</taxon>
        <taxon>Arachnida</taxon>
        <taxon>Araneae</taxon>
        <taxon>Araneomorphae</taxon>
        <taxon>Entelegynae</taxon>
        <taxon>Araneoidea</taxon>
        <taxon>Linyphiidae</taxon>
        <taxon>Erigoninae</taxon>
        <taxon>Oedothorax</taxon>
    </lineage>
</organism>
<sequence>MDQTQSFVDTSRLLKWIEVYNDKLPENCIHFGNGLIAVVCFENFKVNIHLCEFVRTLGGALVPSENKIVLSPFLFESLCSSFEDPNFIDLPTSFESFSLLENDYSLQL</sequence>
<evidence type="ECO:0000313" key="1">
    <source>
        <dbReference type="EMBL" id="KAG8184542.1"/>
    </source>
</evidence>
<protein>
    <submittedName>
        <fullName evidence="1">Uncharacterized protein</fullName>
    </submittedName>
</protein>
<dbReference type="AlphaFoldDB" id="A0AAV6UJW7"/>
<gene>
    <name evidence="1" type="ORF">JTE90_012631</name>
</gene>
<keyword evidence="2" id="KW-1185">Reference proteome</keyword>
<accession>A0AAV6UJW7</accession>